<keyword evidence="4 6" id="KW-0472">Membrane</keyword>
<dbReference type="eggNOG" id="COG3704">
    <property type="taxonomic scope" value="Bacteria"/>
</dbReference>
<evidence type="ECO:0000313" key="7">
    <source>
        <dbReference type="EMBL" id="SMR02919.1"/>
    </source>
</evidence>
<feature type="compositionally biased region" description="Polar residues" evidence="5">
    <location>
        <begin position="337"/>
        <end position="368"/>
    </location>
</feature>
<feature type="compositionally biased region" description="Basic and acidic residues" evidence="5">
    <location>
        <begin position="326"/>
        <end position="336"/>
    </location>
</feature>
<reference evidence="7 8" key="1">
    <citation type="submission" date="2017-05" db="EMBL/GenBank/DDBJ databases">
        <authorList>
            <person name="Song R."/>
            <person name="Chenine A.L."/>
            <person name="Ruprecht R.M."/>
        </authorList>
    </citation>
    <scope>NUCLEOTIDE SEQUENCE [LARGE SCALE GENOMIC DNA]</scope>
    <source>
        <strain evidence="7">PD5205</strain>
    </source>
</reference>
<organism evidence="7 8">
    <name type="scientific">Xanthomonas fragariae</name>
    <dbReference type="NCBI Taxonomy" id="48664"/>
    <lineage>
        <taxon>Bacteria</taxon>
        <taxon>Pseudomonadati</taxon>
        <taxon>Pseudomonadota</taxon>
        <taxon>Gammaproteobacteria</taxon>
        <taxon>Lysobacterales</taxon>
        <taxon>Lysobacteraceae</taxon>
        <taxon>Xanthomonas</taxon>
    </lineage>
</organism>
<dbReference type="GO" id="GO:0030255">
    <property type="term" value="P:protein secretion by the type IV secretion system"/>
    <property type="evidence" value="ECO:0007669"/>
    <property type="project" value="InterPro"/>
</dbReference>
<evidence type="ECO:0000256" key="4">
    <source>
        <dbReference type="ARBA" id="ARBA00023136"/>
    </source>
</evidence>
<name>A0A1Y6HHC6_9XANT</name>
<evidence type="ECO:0000256" key="3">
    <source>
        <dbReference type="ARBA" id="ARBA00022989"/>
    </source>
</evidence>
<evidence type="ECO:0000256" key="1">
    <source>
        <dbReference type="ARBA" id="ARBA00004141"/>
    </source>
</evidence>
<accession>A0A1Y6HHC6</accession>
<evidence type="ECO:0000256" key="2">
    <source>
        <dbReference type="ARBA" id="ARBA00022692"/>
    </source>
</evidence>
<keyword evidence="2 6" id="KW-0812">Transmembrane</keyword>
<feature type="transmembrane region" description="Helical" evidence="6">
    <location>
        <begin position="268"/>
        <end position="289"/>
    </location>
</feature>
<dbReference type="InterPro" id="IPR007688">
    <property type="entry name" value="Conjugal_tfr_TrbL/VirB6"/>
</dbReference>
<dbReference type="Pfam" id="PF04610">
    <property type="entry name" value="TrbL"/>
    <property type="match status" value="1"/>
</dbReference>
<feature type="transmembrane region" description="Helical" evidence="6">
    <location>
        <begin position="46"/>
        <end position="68"/>
    </location>
</feature>
<protein>
    <submittedName>
        <fullName evidence="7">VirB6 protein</fullName>
    </submittedName>
</protein>
<feature type="transmembrane region" description="Helical" evidence="6">
    <location>
        <begin position="75"/>
        <end position="97"/>
    </location>
</feature>
<dbReference type="RefSeq" id="WP_065975163.1">
    <property type="nucleotide sequence ID" value="NZ_CP016830.1"/>
</dbReference>
<proteinExistence type="predicted"/>
<comment type="subcellular location">
    <subcellularLocation>
        <location evidence="1">Membrane</location>
        <topology evidence="1">Multi-pass membrane protein</topology>
    </subcellularLocation>
</comment>
<dbReference type="OrthoDB" id="5634624at2"/>
<evidence type="ECO:0000256" key="5">
    <source>
        <dbReference type="SAM" id="MobiDB-lite"/>
    </source>
</evidence>
<dbReference type="AlphaFoldDB" id="A0A1Y6HHC6"/>
<feature type="region of interest" description="Disordered" evidence="5">
    <location>
        <begin position="309"/>
        <end position="368"/>
    </location>
</feature>
<gene>
    <name evidence="7" type="ORF">PD5205_01615</name>
</gene>
<keyword evidence="3 6" id="KW-1133">Transmembrane helix</keyword>
<evidence type="ECO:0000313" key="8">
    <source>
        <dbReference type="Proteomes" id="UP000195953"/>
    </source>
</evidence>
<feature type="transmembrane region" description="Helical" evidence="6">
    <location>
        <begin position="216"/>
        <end position="248"/>
    </location>
</feature>
<dbReference type="EMBL" id="LT853885">
    <property type="protein sequence ID" value="SMR02919.1"/>
    <property type="molecule type" value="Genomic_DNA"/>
</dbReference>
<dbReference type="GO" id="GO:0016020">
    <property type="term" value="C:membrane"/>
    <property type="evidence" value="ECO:0007669"/>
    <property type="project" value="UniProtKB-SubCell"/>
</dbReference>
<dbReference type="STRING" id="48664.BER92_07755"/>
<sequence>MSITVSVSITDFLTNIGNYKFFRLINDYLRDEIAIFQWELLQRTTAWVGVMALTLLTLWILIQGYRIVTGQSREAAMGLVVTALRAALIIGVATSMAKGSPQLYWTLTDGISEAITQTVTGDSDSPYEAIDKNLMLMQVAMSGLDQIKTGGDAESDSAKERARWFTGIGMAGPGVVAGSMLLLNKIAMALVVGFGPLFILCLLFQATKSLFSKWLLYGVGTMFSLSVLTFTVSLATKVVGAVGAAFLMKFAINGGTGEGISSMALQQGGLGLVLTTLIITAPPMAASFFQGTLGQFTAYSALGQLDRASQDGSSGRSQAVPVPANDDVRSVNDQRRASQVNTRSSGNETPTSTVSTGARGIASNNQNT</sequence>
<dbReference type="KEGG" id="xfr:BER92_07755"/>
<evidence type="ECO:0000256" key="6">
    <source>
        <dbReference type="SAM" id="Phobius"/>
    </source>
</evidence>
<feature type="transmembrane region" description="Helical" evidence="6">
    <location>
        <begin position="186"/>
        <end position="204"/>
    </location>
</feature>
<dbReference type="Proteomes" id="UP000195953">
    <property type="component" value="Chromosome 1"/>
</dbReference>